<keyword evidence="5" id="KW-0479">Metal-binding</keyword>
<dbReference type="PRINTS" id="PR00113">
    <property type="entry name" value="ALKPHPHTASE"/>
</dbReference>
<evidence type="ECO:0000256" key="5">
    <source>
        <dbReference type="ARBA" id="ARBA00022723"/>
    </source>
</evidence>
<keyword evidence="8" id="KW-0460">Magnesium</keyword>
<dbReference type="Gene3D" id="1.10.60.40">
    <property type="match status" value="1"/>
</dbReference>
<dbReference type="PANTHER" id="PTHR11596">
    <property type="entry name" value="ALKALINE PHOSPHATASE"/>
    <property type="match status" value="1"/>
</dbReference>
<dbReference type="GO" id="GO:0004035">
    <property type="term" value="F:alkaline phosphatase activity"/>
    <property type="evidence" value="ECO:0007669"/>
    <property type="project" value="UniProtKB-EC"/>
</dbReference>
<name>A0A0E3LN80_METBA</name>
<evidence type="ECO:0000256" key="1">
    <source>
        <dbReference type="ARBA" id="ARBA00001946"/>
    </source>
</evidence>
<dbReference type="EMBL" id="CP009528">
    <property type="protein sequence ID" value="AKB54306.1"/>
    <property type="molecule type" value="Genomic_DNA"/>
</dbReference>
<dbReference type="AlphaFoldDB" id="A0A0E3LN80"/>
<dbReference type="CDD" id="cd16012">
    <property type="entry name" value="ALP"/>
    <property type="match status" value="1"/>
</dbReference>
<evidence type="ECO:0000256" key="8">
    <source>
        <dbReference type="ARBA" id="ARBA00022842"/>
    </source>
</evidence>
<organism evidence="9 10">
    <name type="scientific">Methanosarcina barkeri MS</name>
    <dbReference type="NCBI Taxonomy" id="1434108"/>
    <lineage>
        <taxon>Archaea</taxon>
        <taxon>Methanobacteriati</taxon>
        <taxon>Methanobacteriota</taxon>
        <taxon>Stenosarchaea group</taxon>
        <taxon>Methanomicrobia</taxon>
        <taxon>Methanosarcinales</taxon>
        <taxon>Methanosarcinaceae</taxon>
        <taxon>Methanosarcina</taxon>
    </lineage>
</organism>
<comment type="cofactor">
    <cofactor evidence="2">
        <name>Zn(2+)</name>
        <dbReference type="ChEBI" id="CHEBI:29105"/>
    </cofactor>
</comment>
<accession>A0A0E3LN80</accession>
<dbReference type="SUPFAM" id="SSF53649">
    <property type="entry name" value="Alkaline phosphatase-like"/>
    <property type="match status" value="1"/>
</dbReference>
<dbReference type="RefSeq" id="WP_048155154.1">
    <property type="nucleotide sequence ID" value="NZ_CP009528.1"/>
</dbReference>
<evidence type="ECO:0000256" key="2">
    <source>
        <dbReference type="ARBA" id="ARBA00001947"/>
    </source>
</evidence>
<dbReference type="KEGG" id="mby:MSBRM_1308"/>
<sequence>METKETDTLVIISIIGLLLLGNIGSAAAAQFGSNSSVNFTNSTNCKFPITPEAKIKNVIVLIPDGCSQSVETLARWYSGKPLELDNMVTGTVSTYSTDSVITDSSSAATAFAAGYKTTNGFLSVGPSNSSVLSTLEIPPEELQYRPLATVLEGSKLEGKSTGLVATSRVSHATPAAFAAHVDNRDNETEIMKQMVYENVDVVFGGGSSYLIPVAEGGKRTDGENLTKVLLDRDYQYVDSRDEMMNLTTGRAWGLFASSHMMPDIDRSSLAPEQPSLAEMTNKSIELLSQDKNGFFLMVEGSQVDWADHANDPNYAVTDFLAFDKAVKAAVNFAKKDGHTLVLAFPDHNTGGMTIGSYSDPNYTSTTVEDVIAPLKGMKLSSTGLETEIGTDLSSENIKKQLKTWWGIDATDEDIAEILKLYNDGKGLSLDYAISEVISRNHTVIGWTTHGHSGDDVPLWAYGPDDLTGHVDNTEIAGHIAKELGFDLNKTNSQLFIDVDKIFSKDNGDGKLDKNEYLLNMTNSSNPVLEIGDAKLPVDTNILIKNGVAHELEGIVVYAPATGKVYIPCEALSLVNGTKINETKINETRKAAETA</sequence>
<dbReference type="InterPro" id="IPR018299">
    <property type="entry name" value="Alkaline_phosphatase_AS"/>
</dbReference>
<evidence type="ECO:0000313" key="10">
    <source>
        <dbReference type="Proteomes" id="UP000033033"/>
    </source>
</evidence>
<evidence type="ECO:0000313" key="9">
    <source>
        <dbReference type="EMBL" id="AKB54306.1"/>
    </source>
</evidence>
<evidence type="ECO:0000256" key="4">
    <source>
        <dbReference type="ARBA" id="ARBA00022553"/>
    </source>
</evidence>
<proteinExistence type="inferred from homology"/>
<dbReference type="PATRIC" id="fig|1434108.4.peg.1620"/>
<reference evidence="9 10" key="1">
    <citation type="submission" date="2014-07" db="EMBL/GenBank/DDBJ databases">
        <title>Methanogenic archaea and the global carbon cycle.</title>
        <authorList>
            <person name="Henriksen J.R."/>
            <person name="Luke J."/>
            <person name="Reinhart S."/>
            <person name="Benedict M.N."/>
            <person name="Youngblut N.D."/>
            <person name="Metcalf M.E."/>
            <person name="Whitaker R.J."/>
            <person name="Metcalf W.W."/>
        </authorList>
    </citation>
    <scope>NUCLEOTIDE SEQUENCE [LARGE SCALE GENOMIC DNA]</scope>
    <source>
        <strain evidence="9 10">MS</strain>
    </source>
</reference>
<keyword evidence="10" id="KW-1185">Reference proteome</keyword>
<dbReference type="Proteomes" id="UP000033033">
    <property type="component" value="Chromosome"/>
</dbReference>
<comment type="similarity">
    <text evidence="3">Belongs to the alkaline phosphatase family.</text>
</comment>
<evidence type="ECO:0000256" key="6">
    <source>
        <dbReference type="ARBA" id="ARBA00022801"/>
    </source>
</evidence>
<dbReference type="EC" id="3.1.3.1" evidence="9"/>
<keyword evidence="6 9" id="KW-0378">Hydrolase</keyword>
<keyword evidence="7" id="KW-0862">Zinc</keyword>
<dbReference type="GO" id="GO:0046872">
    <property type="term" value="F:metal ion binding"/>
    <property type="evidence" value="ECO:0007669"/>
    <property type="project" value="UniProtKB-KW"/>
</dbReference>
<dbReference type="SMART" id="SM00098">
    <property type="entry name" value="alkPPc"/>
    <property type="match status" value="1"/>
</dbReference>
<dbReference type="HOGENOM" id="CLU_008539_6_2_2"/>
<dbReference type="PANTHER" id="PTHR11596:SF5">
    <property type="entry name" value="ALKALINE PHOSPHATASE"/>
    <property type="match status" value="1"/>
</dbReference>
<dbReference type="GeneID" id="24844549"/>
<dbReference type="InterPro" id="IPR017850">
    <property type="entry name" value="Alkaline_phosphatase_core_sf"/>
</dbReference>
<protein>
    <submittedName>
        <fullName evidence="9">Alkaline phosphatase</fullName>
        <ecNumber evidence="9">3.1.3.1</ecNumber>
    </submittedName>
</protein>
<dbReference type="InterPro" id="IPR001952">
    <property type="entry name" value="Alkaline_phosphatase"/>
</dbReference>
<dbReference type="STRING" id="1434108.MSBRM_1308"/>
<gene>
    <name evidence="9" type="ORF">MSBRM_1308</name>
</gene>
<dbReference type="PROSITE" id="PS00123">
    <property type="entry name" value="ALKALINE_PHOSPHATASE"/>
    <property type="match status" value="1"/>
</dbReference>
<keyword evidence="4" id="KW-0597">Phosphoprotein</keyword>
<dbReference type="Gene3D" id="3.40.720.10">
    <property type="entry name" value="Alkaline Phosphatase, subunit A"/>
    <property type="match status" value="1"/>
</dbReference>
<dbReference type="Pfam" id="PF00245">
    <property type="entry name" value="Alk_phosphatase"/>
    <property type="match status" value="1"/>
</dbReference>
<evidence type="ECO:0000256" key="3">
    <source>
        <dbReference type="ARBA" id="ARBA00005984"/>
    </source>
</evidence>
<comment type="cofactor">
    <cofactor evidence="1">
        <name>Mg(2+)</name>
        <dbReference type="ChEBI" id="CHEBI:18420"/>
    </cofactor>
</comment>
<evidence type="ECO:0000256" key="7">
    <source>
        <dbReference type="ARBA" id="ARBA00022833"/>
    </source>
</evidence>